<feature type="signal peptide" evidence="1">
    <location>
        <begin position="1"/>
        <end position="28"/>
    </location>
</feature>
<reference evidence="2" key="1">
    <citation type="submission" date="2012-12" db="EMBL/GenBank/DDBJ databases">
        <title>Identification and characterization of a phenylalanine ammonia-lyase gene family in Isatis indigotica Fort.</title>
        <authorList>
            <person name="Liu Q."/>
            <person name="Chen J."/>
            <person name="Zhou X."/>
            <person name="Di P."/>
            <person name="Xiao Y."/>
            <person name="Xuan H."/>
            <person name="Zhang L."/>
            <person name="Chen W."/>
        </authorList>
    </citation>
    <scope>NUCLEOTIDE SEQUENCE</scope>
    <source>
        <tissue evidence="2">Salivary gland</tissue>
    </source>
</reference>
<keyword evidence="1" id="KW-0732">Signal</keyword>
<feature type="chain" id="PRO_5005518612" evidence="1">
    <location>
        <begin position="29"/>
        <end position="113"/>
    </location>
</feature>
<feature type="non-terminal residue" evidence="2">
    <location>
        <position position="1"/>
    </location>
</feature>
<organism evidence="2">
    <name type="scientific">Ixodes ricinus</name>
    <name type="common">Common tick</name>
    <name type="synonym">Acarus ricinus</name>
    <dbReference type="NCBI Taxonomy" id="34613"/>
    <lineage>
        <taxon>Eukaryota</taxon>
        <taxon>Metazoa</taxon>
        <taxon>Ecdysozoa</taxon>
        <taxon>Arthropoda</taxon>
        <taxon>Chelicerata</taxon>
        <taxon>Arachnida</taxon>
        <taxon>Acari</taxon>
        <taxon>Parasitiformes</taxon>
        <taxon>Ixodida</taxon>
        <taxon>Ixodoidea</taxon>
        <taxon>Ixodidae</taxon>
        <taxon>Ixodinae</taxon>
        <taxon>Ixodes</taxon>
    </lineage>
</organism>
<evidence type="ECO:0000256" key="1">
    <source>
        <dbReference type="SAM" id="SignalP"/>
    </source>
</evidence>
<dbReference type="AlphaFoldDB" id="A0A0K8RQC4"/>
<protein>
    <submittedName>
        <fullName evidence="2">Putative salivary kunitz domain protein</fullName>
    </submittedName>
</protein>
<sequence>PYLFLVPLLSFLSLSSLVLVVVLVVCLPEDICRAPHAITSCAGTAEKMWYFRKQQLTNASPTMGAVRVTMYFHYLNVAAKIRRPYGNKVSYSRWLRRTPSIQRRGHPKRSLRR</sequence>
<accession>A0A0K8RQC4</accession>
<name>A0A0K8RQC4_IXORI</name>
<evidence type="ECO:0000313" key="2">
    <source>
        <dbReference type="EMBL" id="JAA73277.1"/>
    </source>
</evidence>
<proteinExistence type="evidence at transcript level"/>
<dbReference type="EMBL" id="GADI01000531">
    <property type="protein sequence ID" value="JAA73277.1"/>
    <property type="molecule type" value="mRNA"/>
</dbReference>